<sequence>MQSGNDISNLSYKELQALALRYRVPGNIKKQLLIEVLQAARCGNEQEVDKLLADMRQTRKKRIRKGKPMKLSLSSTPIHSPVYDMADDYYAAQHRLPYQWVGAEEEIPNRQDESNRVPQYEEFRQFLLRRIQRDYQTYNTNNDDNNNNLDMNDRLNSGNHGGLINARNEIDPIASIAPLNSLETVQAYSEQVHVQNGAFDYQILEDPTGNGNTSILLRRMLQAPVGADLGEIASPEAQGSSCRIWGGVEYNHGQTNLLDNSDTLSANSEMNGNEEINNWPIGSEYYKFVNSVRDQLILNPGNVTTGRTFDDQPVAAGQFSGSVINTEENAGVQYQLLYANQFNDIQPNCPQPWEMVRAAAPFDVEDLTDEKGGNYAAKTLPAAGGSYYDAACNVVGYASSRPLEYDPLQQDFPAEEGAATVYPGSQNCVVDHCGSNAAAPSRPERKFYHDMSNGSEMYSPQRPAKSINETAGNYSFVKPLGYSGNYNATSDIQQQTTAGFAPLMQNLSFTSTSSCNKHIDNFSQLQTTHTEAINRAGNFGCYTYNGPRKVDDQPTIDAQQLCIEAGGMPITVTKPEAEGESRARRQNKTVLMGSASTTLESDVTTSLEPFWPQRPTIGKMTENYLENILNLNTYGYIDYSRIDQTSCIYCYAAPIVTQRLFSGSSPCSQKRRFIAEYRQHTFSPYWLLYDDTRTGMQMSKNIKVIDKDKDANESRRCDGTIPADSQEDANGNEYNVSQPQAVQLDMNNIQNVELNGNELQAFRLDKEQITAEFVVEESPSADPPESKWPEQNVKSVSTRSDSNDRENTQLLPNLKNMSPKDLVDRDVISDSTATERGIPNSKARD</sequence>
<keyword evidence="2" id="KW-1185">Reference proteome</keyword>
<dbReference type="KEGG" id="nlo:107225279"/>
<evidence type="ECO:0000256" key="1">
    <source>
        <dbReference type="SAM" id="MobiDB-lite"/>
    </source>
</evidence>
<dbReference type="OrthoDB" id="7693269at2759"/>
<dbReference type="RefSeq" id="XP_015521177.1">
    <property type="nucleotide sequence ID" value="XM_015665691.2"/>
</dbReference>
<dbReference type="InParanoid" id="A0A6J0C3S5"/>
<evidence type="ECO:0000313" key="2">
    <source>
        <dbReference type="Proteomes" id="UP000829291"/>
    </source>
</evidence>
<feature type="compositionally biased region" description="Basic and acidic residues" evidence="1">
    <location>
        <begin position="709"/>
        <end position="718"/>
    </location>
</feature>
<reference evidence="3" key="1">
    <citation type="submission" date="2025-08" db="UniProtKB">
        <authorList>
            <consortium name="RefSeq"/>
        </authorList>
    </citation>
    <scope>IDENTIFICATION</scope>
    <source>
        <tissue evidence="3">Thorax and Abdomen</tissue>
    </source>
</reference>
<dbReference type="AlphaFoldDB" id="A0A6J0C3S5"/>
<proteinExistence type="predicted"/>
<feature type="region of interest" description="Disordered" evidence="1">
    <location>
        <begin position="709"/>
        <end position="733"/>
    </location>
</feature>
<dbReference type="Proteomes" id="UP000829291">
    <property type="component" value="Chromosome 6"/>
</dbReference>
<feature type="region of interest" description="Disordered" evidence="1">
    <location>
        <begin position="775"/>
        <end position="845"/>
    </location>
</feature>
<protein>
    <submittedName>
        <fullName evidence="3">Uncharacterized protein LOC107225279 isoform X1</fullName>
    </submittedName>
</protein>
<gene>
    <name evidence="3" type="primary">LOC107225279</name>
</gene>
<dbReference type="GeneID" id="107225279"/>
<evidence type="ECO:0000313" key="3">
    <source>
        <dbReference type="RefSeq" id="XP_015521177.1"/>
    </source>
</evidence>
<accession>A0A6J0C3S5</accession>
<name>A0A6J0C3S5_NEOLC</name>
<organism evidence="3">
    <name type="scientific">Neodiprion lecontei</name>
    <name type="common">Redheaded pine sawfly</name>
    <dbReference type="NCBI Taxonomy" id="441921"/>
    <lineage>
        <taxon>Eukaryota</taxon>
        <taxon>Metazoa</taxon>
        <taxon>Ecdysozoa</taxon>
        <taxon>Arthropoda</taxon>
        <taxon>Hexapoda</taxon>
        <taxon>Insecta</taxon>
        <taxon>Pterygota</taxon>
        <taxon>Neoptera</taxon>
        <taxon>Endopterygota</taxon>
        <taxon>Hymenoptera</taxon>
        <taxon>Tenthredinoidea</taxon>
        <taxon>Diprionidae</taxon>
        <taxon>Diprioninae</taxon>
        <taxon>Neodiprion</taxon>
    </lineage>
</organism>